<dbReference type="PANTHER" id="PTHR43861:SF1">
    <property type="entry name" value="TRANS-ACONITATE 2-METHYLTRANSFERASE"/>
    <property type="match status" value="1"/>
</dbReference>
<dbReference type="AlphaFoldDB" id="A0AAD7XEZ9"/>
<dbReference type="InterPro" id="IPR029063">
    <property type="entry name" value="SAM-dependent_MTases_sf"/>
</dbReference>
<gene>
    <name evidence="1" type="ORF">CTAYLR_008648</name>
</gene>
<dbReference type="Pfam" id="PF13489">
    <property type="entry name" value="Methyltransf_23"/>
    <property type="match status" value="1"/>
</dbReference>
<organism evidence="1 2">
    <name type="scientific">Chrysophaeum taylorii</name>
    <dbReference type="NCBI Taxonomy" id="2483200"/>
    <lineage>
        <taxon>Eukaryota</taxon>
        <taxon>Sar</taxon>
        <taxon>Stramenopiles</taxon>
        <taxon>Ochrophyta</taxon>
        <taxon>Pelagophyceae</taxon>
        <taxon>Pelagomonadales</taxon>
        <taxon>Pelagomonadaceae</taxon>
        <taxon>Chrysophaeum</taxon>
    </lineage>
</organism>
<keyword evidence="2" id="KW-1185">Reference proteome</keyword>
<evidence type="ECO:0000313" key="2">
    <source>
        <dbReference type="Proteomes" id="UP001230188"/>
    </source>
</evidence>
<proteinExistence type="predicted"/>
<dbReference type="InterPro" id="IPR023149">
    <property type="entry name" value="Trans_acon_MeTrfase_C"/>
</dbReference>
<comment type="caution">
    <text evidence="1">The sequence shown here is derived from an EMBL/GenBank/DDBJ whole genome shotgun (WGS) entry which is preliminary data.</text>
</comment>
<evidence type="ECO:0000313" key="1">
    <source>
        <dbReference type="EMBL" id="KAJ8598812.1"/>
    </source>
</evidence>
<accession>A0AAD7XEZ9</accession>
<reference evidence="1" key="1">
    <citation type="submission" date="2023-01" db="EMBL/GenBank/DDBJ databases">
        <title>Metagenome sequencing of chrysophaentin producing Chrysophaeum taylorii.</title>
        <authorList>
            <person name="Davison J."/>
            <person name="Bewley C."/>
        </authorList>
    </citation>
    <scope>NUCLEOTIDE SEQUENCE</scope>
    <source>
        <strain evidence="1">NIES-1699</strain>
    </source>
</reference>
<dbReference type="CDD" id="cd02440">
    <property type="entry name" value="AdoMet_MTases"/>
    <property type="match status" value="1"/>
</dbReference>
<dbReference type="Gene3D" id="3.40.50.150">
    <property type="entry name" value="Vaccinia Virus protein VP39"/>
    <property type="match status" value="1"/>
</dbReference>
<protein>
    <recommendedName>
        <fullName evidence="3">Trans-aconitate 2-methyltransferase</fullName>
    </recommendedName>
</protein>
<dbReference type="SUPFAM" id="SSF53335">
    <property type="entry name" value="S-adenosyl-L-methionine-dependent methyltransferases"/>
    <property type="match status" value="1"/>
</dbReference>
<sequence>MLAKACDPDIEWLEADVATWHEPADVVFSNACLHWLPDHDVLMSRLFDTVKPGGVLAVQMPRNFDKPSHALARQAAGPYASVLPVDPVQSPDNYHRILAPADVDAWETTYIQRLTGDRPVLDFVKGSYLNPLREALGEAAYAEFQARYAADLDLAYPKEPDGATFFPFTRCFFVARK</sequence>
<evidence type="ECO:0008006" key="3">
    <source>
        <dbReference type="Google" id="ProtNLM"/>
    </source>
</evidence>
<dbReference type="Proteomes" id="UP001230188">
    <property type="component" value="Unassembled WGS sequence"/>
</dbReference>
<name>A0AAD7XEZ9_9STRA</name>
<dbReference type="Gene3D" id="1.10.150.290">
    <property type="entry name" value="S-adenosyl-L-methionine-dependent methyltransferases"/>
    <property type="match status" value="1"/>
</dbReference>
<dbReference type="PANTHER" id="PTHR43861">
    <property type="entry name" value="TRANS-ACONITATE 2-METHYLTRANSFERASE-RELATED"/>
    <property type="match status" value="1"/>
</dbReference>
<dbReference type="GO" id="GO:0030798">
    <property type="term" value="F:trans-aconitate 2-methyltransferase activity"/>
    <property type="evidence" value="ECO:0007669"/>
    <property type="project" value="InterPro"/>
</dbReference>
<dbReference type="EMBL" id="JAQMWT010000642">
    <property type="protein sequence ID" value="KAJ8598812.1"/>
    <property type="molecule type" value="Genomic_DNA"/>
</dbReference>